<feature type="compositionally biased region" description="Polar residues" evidence="1">
    <location>
        <begin position="88"/>
        <end position="99"/>
    </location>
</feature>
<organism evidence="2 3">
    <name type="scientific">Tachysurus vachellii</name>
    <name type="common">Darkbarbel catfish</name>
    <name type="synonym">Pelteobagrus vachellii</name>
    <dbReference type="NCBI Taxonomy" id="175792"/>
    <lineage>
        <taxon>Eukaryota</taxon>
        <taxon>Metazoa</taxon>
        <taxon>Chordata</taxon>
        <taxon>Craniata</taxon>
        <taxon>Vertebrata</taxon>
        <taxon>Euteleostomi</taxon>
        <taxon>Actinopterygii</taxon>
        <taxon>Neopterygii</taxon>
        <taxon>Teleostei</taxon>
        <taxon>Ostariophysi</taxon>
        <taxon>Siluriformes</taxon>
        <taxon>Bagridae</taxon>
        <taxon>Tachysurus</taxon>
    </lineage>
</organism>
<sequence length="123" mass="13715">MGGASRSFANPCNGNITRTIVKKLPYASVNFRDPTVARGSSGTCHNTTEPGLRQRRSGERSSSSLRPLAWTGDNPIKTGYFDAHRSLHNLQSQAISTSPNRREPRARGRGERMEMEKMKRREA</sequence>
<evidence type="ECO:0000256" key="1">
    <source>
        <dbReference type="SAM" id="MobiDB-lite"/>
    </source>
</evidence>
<comment type="caution">
    <text evidence="2">The sequence shown here is derived from an EMBL/GenBank/DDBJ whole genome shotgun (WGS) entry which is preliminary data.</text>
</comment>
<keyword evidence="3" id="KW-1185">Reference proteome</keyword>
<name>A0AA88P149_TACVA</name>
<proteinExistence type="predicted"/>
<reference evidence="2" key="1">
    <citation type="submission" date="2023-08" db="EMBL/GenBank/DDBJ databases">
        <title>Pelteobagrus vachellii genome.</title>
        <authorList>
            <person name="Liu H."/>
        </authorList>
    </citation>
    <scope>NUCLEOTIDE SEQUENCE</scope>
    <source>
        <strain evidence="2">PRFRI_2022a</strain>
        <tissue evidence="2">Muscle</tissue>
    </source>
</reference>
<evidence type="ECO:0000313" key="3">
    <source>
        <dbReference type="Proteomes" id="UP001187315"/>
    </source>
</evidence>
<feature type="region of interest" description="Disordered" evidence="1">
    <location>
        <begin position="33"/>
        <end position="123"/>
    </location>
</feature>
<accession>A0AA88P149</accession>
<evidence type="ECO:0000313" key="2">
    <source>
        <dbReference type="EMBL" id="KAK2869626.1"/>
    </source>
</evidence>
<protein>
    <submittedName>
        <fullName evidence="2">Uncharacterized protein</fullName>
    </submittedName>
</protein>
<dbReference type="EMBL" id="JAVHJS010000001">
    <property type="protein sequence ID" value="KAK2869626.1"/>
    <property type="molecule type" value="Genomic_DNA"/>
</dbReference>
<feature type="compositionally biased region" description="Polar residues" evidence="1">
    <location>
        <begin position="38"/>
        <end position="49"/>
    </location>
</feature>
<dbReference type="AlphaFoldDB" id="A0AA88P149"/>
<dbReference type="Proteomes" id="UP001187315">
    <property type="component" value="Unassembled WGS sequence"/>
</dbReference>
<gene>
    <name evidence="2" type="ORF">Q7C36_001497</name>
</gene>
<feature type="compositionally biased region" description="Basic and acidic residues" evidence="1">
    <location>
        <begin position="100"/>
        <end position="123"/>
    </location>
</feature>